<comment type="caution">
    <text evidence="12">The sequence shown here is derived from an EMBL/GenBank/DDBJ whole genome shotgun (WGS) entry which is preliminary data.</text>
</comment>
<evidence type="ECO:0000313" key="12">
    <source>
        <dbReference type="EMBL" id="KAJ1726686.1"/>
    </source>
</evidence>
<feature type="domain" description="Nin one binding (NOB1) Zn-ribbon-like" evidence="10">
    <location>
        <begin position="359"/>
        <end position="430"/>
    </location>
</feature>
<dbReference type="PIRSF" id="PIRSF037125">
    <property type="entry name" value="D-site_20S_pre-rRNA_nuclease"/>
    <property type="match status" value="1"/>
</dbReference>
<dbReference type="GO" id="GO:0005730">
    <property type="term" value="C:nucleolus"/>
    <property type="evidence" value="ECO:0007669"/>
    <property type="project" value="UniProtKB-SubCell"/>
</dbReference>
<dbReference type="GO" id="GO:0030490">
    <property type="term" value="P:maturation of SSU-rRNA"/>
    <property type="evidence" value="ECO:0007669"/>
    <property type="project" value="TreeGrafter"/>
</dbReference>
<protein>
    <recommendedName>
        <fullName evidence="7">20S-pre-rRNA D-site endonuclease NOB1</fullName>
    </recommendedName>
</protein>
<dbReference type="InterPro" id="IPR014881">
    <property type="entry name" value="NOB1_Zn-bd"/>
</dbReference>
<dbReference type="GO" id="GO:0016787">
    <property type="term" value="F:hydrolase activity"/>
    <property type="evidence" value="ECO:0007669"/>
    <property type="project" value="UniProtKB-KW"/>
</dbReference>
<keyword evidence="12" id="KW-0255">Endonuclease</keyword>
<organism evidence="12 13">
    <name type="scientific">Coemansia biformis</name>
    <dbReference type="NCBI Taxonomy" id="1286918"/>
    <lineage>
        <taxon>Eukaryota</taxon>
        <taxon>Fungi</taxon>
        <taxon>Fungi incertae sedis</taxon>
        <taxon>Zoopagomycota</taxon>
        <taxon>Kickxellomycotina</taxon>
        <taxon>Kickxellomycetes</taxon>
        <taxon>Kickxellales</taxon>
        <taxon>Kickxellaceae</taxon>
        <taxon>Coemansia</taxon>
    </lineage>
</organism>
<comment type="similarity">
    <text evidence="1 7">Belongs to the NOB1 family.</text>
</comment>
<sequence>MPAPPAAETPAAEPSAMPPTQPQEAAAPQDPPTSSAAAKTQAKKRSNGKSVETLVIDTNVFVKAIQVGHIAEKFVTVPEVVQELRSRTSRDQYDGLAMKHGIKVMSPDAESLKAVMDFAKRTGDFASLALADMKVLALAFMLEKKANGMRSLRLEPAGDNPNISDRKMLASAEVADNGGRHWGGEGGASKAIDDGLAEHMDGLDLEAKHSGSDEEGTGDVVDPEQEQEQEQVLQSVANSELDPSSADEAQEDETQEDEAQTDEAHEDDIDVGDDDDDGWVVAKPKEKKESKQVDRFFGGGWITPKNVKQRQAADTTGLRIADAHRTRRLQVACITSDFAMQNLMLKMGINLVTSDGVKVSRLRTWVLRCHACYQLTGDMNKQFCGSCGHPTLKRCSVTTGANGKLQVHLKSNYHHNLRGTIYSIPKPHGGQHTTKDVIVREDDRAYTRAVKYKLRMDEKTGSGADLLADPDFIPDMLVANPLAHGNGYGVASDARGMPMVARNRRNPNVVRNTGNRRKKRLHI</sequence>
<keyword evidence="13" id="KW-1185">Reference proteome</keyword>
<comment type="function">
    <text evidence="7">Required for the synthesis of 40S ribosome subunits. Has a role in processing 20S pre-rRNA into the mature 18S rRNA, where it is required for cleavage at the 3' end of the mature 18S rRNA (D-site). Accompanies the 20S pre-rRNA from the nucleus to the cytoplasm.</text>
</comment>
<dbReference type="Proteomes" id="UP001143981">
    <property type="component" value="Unassembled WGS sequence"/>
</dbReference>
<evidence type="ECO:0000256" key="4">
    <source>
        <dbReference type="ARBA" id="ARBA00022801"/>
    </source>
</evidence>
<dbReference type="InterPro" id="IPR017117">
    <property type="entry name" value="Nob1_euk"/>
</dbReference>
<feature type="compositionally biased region" description="Acidic residues" evidence="9">
    <location>
        <begin position="248"/>
        <end position="278"/>
    </location>
</feature>
<feature type="compositionally biased region" description="Low complexity" evidence="9">
    <location>
        <begin position="22"/>
        <end position="40"/>
    </location>
</feature>
<keyword evidence="5 7" id="KW-0862">Zinc</keyword>
<dbReference type="EMBL" id="JANBOI010001423">
    <property type="protein sequence ID" value="KAJ1726686.1"/>
    <property type="molecule type" value="Genomic_DNA"/>
</dbReference>
<dbReference type="Pfam" id="PF08772">
    <property type="entry name" value="Zn_ribbon_NOB1"/>
    <property type="match status" value="1"/>
</dbReference>
<proteinExistence type="inferred from homology"/>
<dbReference type="AlphaFoldDB" id="A0A9W7Y9M9"/>
<dbReference type="SUPFAM" id="SSF144206">
    <property type="entry name" value="NOB1 zinc finger-like"/>
    <property type="match status" value="1"/>
</dbReference>
<evidence type="ECO:0000313" key="13">
    <source>
        <dbReference type="Proteomes" id="UP001143981"/>
    </source>
</evidence>
<keyword evidence="6 7" id="KW-0539">Nucleus</keyword>
<dbReference type="OrthoDB" id="446759at2759"/>
<dbReference type="PANTHER" id="PTHR12814">
    <property type="entry name" value="RNA-BINDING PROTEIN NOB1"/>
    <property type="match status" value="1"/>
</dbReference>
<feature type="binding site" evidence="8">
    <location>
        <position position="369"/>
    </location>
    <ligand>
        <name>Zn(2+)</name>
        <dbReference type="ChEBI" id="CHEBI:29105"/>
    </ligand>
</feature>
<dbReference type="CDD" id="cd09876">
    <property type="entry name" value="PIN_Nob1-like"/>
    <property type="match status" value="1"/>
</dbReference>
<dbReference type="GO" id="GO:0030688">
    <property type="term" value="C:preribosome, small subunit precursor"/>
    <property type="evidence" value="ECO:0007669"/>
    <property type="project" value="TreeGrafter"/>
</dbReference>
<evidence type="ECO:0000256" key="7">
    <source>
        <dbReference type="PIRNR" id="PIRNR037125"/>
    </source>
</evidence>
<dbReference type="GO" id="GO:0046872">
    <property type="term" value="F:metal ion binding"/>
    <property type="evidence" value="ECO:0007669"/>
    <property type="project" value="UniProtKB-UniRule"/>
</dbReference>
<feature type="binding site" evidence="8">
    <location>
        <position position="384"/>
    </location>
    <ligand>
        <name>Zn(2+)</name>
        <dbReference type="ChEBI" id="CHEBI:29105"/>
    </ligand>
</feature>
<dbReference type="InterPro" id="IPR039907">
    <property type="entry name" value="NOB1"/>
</dbReference>
<evidence type="ECO:0000259" key="10">
    <source>
        <dbReference type="Pfam" id="PF08772"/>
    </source>
</evidence>
<feature type="compositionally biased region" description="Polar residues" evidence="9">
    <location>
        <begin position="232"/>
        <end position="242"/>
    </location>
</feature>
<feature type="domain" description="Ribonuclease PIN" evidence="11">
    <location>
        <begin position="54"/>
        <end position="142"/>
    </location>
</feature>
<evidence type="ECO:0000256" key="6">
    <source>
        <dbReference type="ARBA" id="ARBA00023242"/>
    </source>
</evidence>
<name>A0A9W7Y9M9_9FUNG</name>
<dbReference type="InterPro" id="IPR033411">
    <property type="entry name" value="Ribonuclease_PIN"/>
</dbReference>
<reference evidence="12" key="1">
    <citation type="submission" date="2022-07" db="EMBL/GenBank/DDBJ databases">
        <title>Phylogenomic reconstructions and comparative analyses of Kickxellomycotina fungi.</title>
        <authorList>
            <person name="Reynolds N.K."/>
            <person name="Stajich J.E."/>
            <person name="Barry K."/>
            <person name="Grigoriev I.V."/>
            <person name="Crous P."/>
            <person name="Smith M.E."/>
        </authorList>
    </citation>
    <scope>NUCLEOTIDE SEQUENCE</scope>
    <source>
        <strain evidence="12">BCRC 34381</strain>
    </source>
</reference>
<dbReference type="Gene3D" id="3.40.50.1010">
    <property type="entry name" value="5'-nuclease"/>
    <property type="match status" value="1"/>
</dbReference>
<feature type="region of interest" description="Disordered" evidence="9">
    <location>
        <begin position="1"/>
        <end position="48"/>
    </location>
</feature>
<dbReference type="FunFam" id="3.40.50.1010:FF:000020">
    <property type="entry name" value="20S-pre-rRNA D-site endonuclease NOB1"/>
    <property type="match status" value="1"/>
</dbReference>
<evidence type="ECO:0000259" key="11">
    <source>
        <dbReference type="Pfam" id="PF17146"/>
    </source>
</evidence>
<evidence type="ECO:0000256" key="2">
    <source>
        <dbReference type="ARBA" id="ARBA00022722"/>
    </source>
</evidence>
<feature type="compositionally biased region" description="Acidic residues" evidence="9">
    <location>
        <begin position="213"/>
        <end position="229"/>
    </location>
</feature>
<dbReference type="Pfam" id="PF17146">
    <property type="entry name" value="PIN_6"/>
    <property type="match status" value="1"/>
</dbReference>
<dbReference type="GO" id="GO:0004521">
    <property type="term" value="F:RNA endonuclease activity"/>
    <property type="evidence" value="ECO:0007669"/>
    <property type="project" value="UniProtKB-UniRule"/>
</dbReference>
<dbReference type="PANTHER" id="PTHR12814:SF2">
    <property type="entry name" value="RNA-BINDING PROTEIN NOB1"/>
    <property type="match status" value="1"/>
</dbReference>
<accession>A0A9W7Y9M9</accession>
<evidence type="ECO:0000256" key="1">
    <source>
        <dbReference type="ARBA" id="ARBA00005858"/>
    </source>
</evidence>
<comment type="subcellular location">
    <subcellularLocation>
        <location evidence="7">Nucleus</location>
        <location evidence="7">Nucleolus</location>
    </subcellularLocation>
</comment>
<evidence type="ECO:0000256" key="9">
    <source>
        <dbReference type="SAM" id="MobiDB-lite"/>
    </source>
</evidence>
<dbReference type="InterPro" id="IPR036283">
    <property type="entry name" value="NOB1_Zf-like_sf"/>
</dbReference>
<dbReference type="GO" id="GO:0005737">
    <property type="term" value="C:cytoplasm"/>
    <property type="evidence" value="ECO:0007669"/>
    <property type="project" value="UniProtKB-ARBA"/>
</dbReference>
<gene>
    <name evidence="12" type="primary">nob1</name>
    <name evidence="12" type="ORF">LPJ61_005019</name>
</gene>
<feature type="region of interest" description="Disordered" evidence="9">
    <location>
        <begin position="207"/>
        <end position="287"/>
    </location>
</feature>
<dbReference type="Gene3D" id="6.20.210.10">
    <property type="entry name" value="Nin one binding (NOB1), Zn-ribbon-like"/>
    <property type="match status" value="1"/>
</dbReference>
<evidence type="ECO:0000256" key="3">
    <source>
        <dbReference type="ARBA" id="ARBA00022723"/>
    </source>
</evidence>
<feature type="binding site" evidence="8">
    <location>
        <position position="372"/>
    </location>
    <ligand>
        <name>Zn(2+)</name>
        <dbReference type="ChEBI" id="CHEBI:29105"/>
    </ligand>
</feature>
<keyword evidence="3 7" id="KW-0479">Metal-binding</keyword>
<keyword evidence="4" id="KW-0378">Hydrolase</keyword>
<evidence type="ECO:0000256" key="5">
    <source>
        <dbReference type="ARBA" id="ARBA00022833"/>
    </source>
</evidence>
<feature type="binding site" evidence="8">
    <location>
        <position position="387"/>
    </location>
    <ligand>
        <name>Zn(2+)</name>
        <dbReference type="ChEBI" id="CHEBI:29105"/>
    </ligand>
</feature>
<evidence type="ECO:0000256" key="8">
    <source>
        <dbReference type="PIRSR" id="PIRSR037125-1"/>
    </source>
</evidence>
<keyword evidence="2" id="KW-0540">Nuclease</keyword>